<dbReference type="PANTHER" id="PTHR36928:SF1">
    <property type="entry name" value="PHOSPHATASE YCDX-RELATED"/>
    <property type="match status" value="1"/>
</dbReference>
<feature type="non-terminal residue" evidence="1">
    <location>
        <position position="1"/>
    </location>
</feature>
<dbReference type="Gene3D" id="3.20.20.140">
    <property type="entry name" value="Metal-dependent hydrolases"/>
    <property type="match status" value="1"/>
</dbReference>
<sequence>DGKATVAEMAEGARARGWRYLGIADHSQAASYAGGLTPAAVKKQNREIDAWNREVGKGSFRLFKGTEADILADGTLDFPDATLASFDYVVGSIHSAFQQSERAQTDRLIRAVQNPRLTILGHATGRLLLGRSGYPVDVRAVIDAAAENGVAVEINADPRRLDIDWRHARYAAERGVLVPINPDAHSVAGLDNVAWGVDVARKAWLPARGVLNTWELKEVEDYFAQRKQARKT</sequence>
<dbReference type="InterPro" id="IPR050243">
    <property type="entry name" value="PHP_phosphatase"/>
</dbReference>
<organism evidence="1">
    <name type="scientific">uncultured Gemmatimonadota bacterium</name>
    <dbReference type="NCBI Taxonomy" id="203437"/>
    <lineage>
        <taxon>Bacteria</taxon>
        <taxon>Pseudomonadati</taxon>
        <taxon>Gemmatimonadota</taxon>
        <taxon>environmental samples</taxon>
    </lineage>
</organism>
<dbReference type="GO" id="GO:0008270">
    <property type="term" value="F:zinc ion binding"/>
    <property type="evidence" value="ECO:0007669"/>
    <property type="project" value="TreeGrafter"/>
</dbReference>
<evidence type="ECO:0000313" key="1">
    <source>
        <dbReference type="EMBL" id="CAA9362395.1"/>
    </source>
</evidence>
<name>A0A6J4ML51_9BACT</name>
<proteinExistence type="predicted"/>
<dbReference type="GO" id="GO:0042578">
    <property type="term" value="F:phosphoric ester hydrolase activity"/>
    <property type="evidence" value="ECO:0007669"/>
    <property type="project" value="TreeGrafter"/>
</dbReference>
<dbReference type="SUPFAM" id="SSF89550">
    <property type="entry name" value="PHP domain-like"/>
    <property type="match status" value="1"/>
</dbReference>
<accession>A0A6J4ML51</accession>
<dbReference type="InterPro" id="IPR016195">
    <property type="entry name" value="Pol/histidinol_Pase-like"/>
</dbReference>
<dbReference type="AlphaFoldDB" id="A0A6J4ML51"/>
<dbReference type="InterPro" id="IPR047967">
    <property type="entry name" value="PolX_PHP"/>
</dbReference>
<dbReference type="CDD" id="cd07436">
    <property type="entry name" value="PHP_PolX"/>
    <property type="match status" value="1"/>
</dbReference>
<dbReference type="GO" id="GO:0005829">
    <property type="term" value="C:cytosol"/>
    <property type="evidence" value="ECO:0007669"/>
    <property type="project" value="TreeGrafter"/>
</dbReference>
<dbReference type="PANTHER" id="PTHR36928">
    <property type="entry name" value="PHOSPHATASE YCDX-RELATED"/>
    <property type="match status" value="1"/>
</dbReference>
<gene>
    <name evidence="1" type="ORF">AVDCRST_MAG89-3832</name>
</gene>
<dbReference type="EMBL" id="CADCTV010000805">
    <property type="protein sequence ID" value="CAA9362395.1"/>
    <property type="molecule type" value="Genomic_DNA"/>
</dbReference>
<protein>
    <submittedName>
        <fullName evidence="1">DNA polymerase X family</fullName>
    </submittedName>
</protein>
<reference evidence="1" key="1">
    <citation type="submission" date="2020-02" db="EMBL/GenBank/DDBJ databases">
        <authorList>
            <person name="Meier V. D."/>
        </authorList>
    </citation>
    <scope>NUCLEOTIDE SEQUENCE</scope>
    <source>
        <strain evidence="1">AVDCRST_MAG89</strain>
    </source>
</reference>